<dbReference type="AlphaFoldDB" id="A0A067QBN6"/>
<dbReference type="HOGENOM" id="CLU_034128_1_0_1"/>
<reference evidence="3" key="1">
    <citation type="journal article" date="2014" name="Proc. Natl. Acad. Sci. U.S.A.">
        <title>Extensive sampling of basidiomycete genomes demonstrates inadequacy of the white-rot/brown-rot paradigm for wood decay fungi.</title>
        <authorList>
            <person name="Riley R."/>
            <person name="Salamov A.A."/>
            <person name="Brown D.W."/>
            <person name="Nagy L.G."/>
            <person name="Floudas D."/>
            <person name="Held B.W."/>
            <person name="Levasseur A."/>
            <person name="Lombard V."/>
            <person name="Morin E."/>
            <person name="Otillar R."/>
            <person name="Lindquist E.A."/>
            <person name="Sun H."/>
            <person name="LaButti K.M."/>
            <person name="Schmutz J."/>
            <person name="Jabbour D."/>
            <person name="Luo H."/>
            <person name="Baker S.E."/>
            <person name="Pisabarro A.G."/>
            <person name="Walton J.D."/>
            <person name="Blanchette R.A."/>
            <person name="Henrissat B."/>
            <person name="Martin F."/>
            <person name="Cullen D."/>
            <person name="Hibbett D.S."/>
            <person name="Grigoriev I.V."/>
        </authorList>
    </citation>
    <scope>NUCLEOTIDE SEQUENCE [LARGE SCALE GENOMIC DNA]</scope>
    <source>
        <strain evidence="3">MUCL 33604</strain>
    </source>
</reference>
<feature type="transmembrane region" description="Helical" evidence="1">
    <location>
        <begin position="282"/>
        <end position="300"/>
    </location>
</feature>
<dbReference type="PANTHER" id="PTHR37848">
    <property type="entry name" value="EXPRESSED PROTEIN"/>
    <property type="match status" value="1"/>
</dbReference>
<dbReference type="InParanoid" id="A0A067QBN6"/>
<keyword evidence="1" id="KW-0472">Membrane</keyword>
<dbReference type="PANTHER" id="PTHR37848:SF1">
    <property type="entry name" value="SUN DOMAIN-CONTAINING PROTEIN"/>
    <property type="match status" value="1"/>
</dbReference>
<evidence type="ECO:0000313" key="2">
    <source>
        <dbReference type="EMBL" id="KDQ63575.1"/>
    </source>
</evidence>
<keyword evidence="1" id="KW-1133">Transmembrane helix</keyword>
<sequence>MSFTKEDKEDPGHVTIQLKRSESFFPQGCEAPRPAFTPYEAECWTNYSGNLISHDHHLNQDGEALFRFLLAQASVPPGFLIRCHGSHPETRERIVTTTDAQGHPTTRVETYTEHITDFNFFLDVGRHIASGPIHWSVADSEPAYRGLMVLQVDTPNGRRKAISEEKSMAKDWQKQRYDRGLPPWVGPGWQEGVAGFDDGVVLKSSRSLRQWADEYCASRKLLKDFTYHKVVYGWDIHTILDAIRSTISSTGYHSSVTVEVKVSGTKIHIRPDNKLSRALSHIWVRILLWLFLIYPFIWLFKRFSRWGGGNWEVCGGAYALKSWQRENNYNGYEPVADSSNAAYSGWQGPAPPRLVGLPAGGYMRLVGTREGEWFRMMEPSIRNAVQSRLQTDTPLPSAVTEGFSNPIAPYLDGYAPAYTN</sequence>
<accession>A0A067QBN6</accession>
<gene>
    <name evidence="2" type="ORF">JAAARDRAFT_169544</name>
</gene>
<evidence type="ECO:0000313" key="3">
    <source>
        <dbReference type="Proteomes" id="UP000027265"/>
    </source>
</evidence>
<proteinExistence type="predicted"/>
<organism evidence="2 3">
    <name type="scientific">Jaapia argillacea MUCL 33604</name>
    <dbReference type="NCBI Taxonomy" id="933084"/>
    <lineage>
        <taxon>Eukaryota</taxon>
        <taxon>Fungi</taxon>
        <taxon>Dikarya</taxon>
        <taxon>Basidiomycota</taxon>
        <taxon>Agaricomycotina</taxon>
        <taxon>Agaricomycetes</taxon>
        <taxon>Agaricomycetidae</taxon>
        <taxon>Jaapiales</taxon>
        <taxon>Jaapiaceae</taxon>
        <taxon>Jaapia</taxon>
    </lineage>
</organism>
<dbReference type="OrthoDB" id="203796at2759"/>
<keyword evidence="1" id="KW-0812">Transmembrane</keyword>
<name>A0A067QBN6_9AGAM</name>
<dbReference type="EMBL" id="KL197710">
    <property type="protein sequence ID" value="KDQ63575.1"/>
    <property type="molecule type" value="Genomic_DNA"/>
</dbReference>
<protein>
    <submittedName>
        <fullName evidence="2">Uncharacterized protein</fullName>
    </submittedName>
</protein>
<keyword evidence="3" id="KW-1185">Reference proteome</keyword>
<dbReference type="Proteomes" id="UP000027265">
    <property type="component" value="Unassembled WGS sequence"/>
</dbReference>
<evidence type="ECO:0000256" key="1">
    <source>
        <dbReference type="SAM" id="Phobius"/>
    </source>
</evidence>